<reference evidence="1" key="2">
    <citation type="submission" date="2025-09" db="UniProtKB">
        <authorList>
            <consortium name="Ensembl"/>
        </authorList>
    </citation>
    <scope>IDENTIFICATION</scope>
</reference>
<reference evidence="1" key="1">
    <citation type="submission" date="2025-08" db="UniProtKB">
        <authorList>
            <consortium name="Ensembl"/>
        </authorList>
    </citation>
    <scope>IDENTIFICATION</scope>
</reference>
<dbReference type="GeneTree" id="ENSGT01110000267773"/>
<dbReference type="AlphaFoldDB" id="A0A8C3EZ84"/>
<evidence type="ECO:0000313" key="1">
    <source>
        <dbReference type="Ensembl" id="ENSCPBP00000000360.1"/>
    </source>
</evidence>
<accession>A0A8C3EZ84</accession>
<dbReference type="Ensembl" id="ENSCPBT00000000486.1">
    <property type="protein sequence ID" value="ENSCPBP00000000360.1"/>
    <property type="gene ID" value="ENSCPBG00000000350.1"/>
</dbReference>
<sequence length="172" mass="19240">MAGSLKPSPMSVHVVAFGNERDGFSEDNQQSSLIWTYLGRSALISETESSLLLNSANHIGSPMFTEYQACVFGNVRLVVHDCPLWNQSFNSEDLRITVTEQQWQLILLSPTSCFWECYHYNFCSNLSQLGQVRVFSGHVFTSNVKVLPCSCSTRGGRPLSQCYKKLTSTRGV</sequence>
<evidence type="ECO:0000313" key="2">
    <source>
        <dbReference type="Proteomes" id="UP000694380"/>
    </source>
</evidence>
<keyword evidence="2" id="KW-1185">Reference proteome</keyword>
<name>A0A8C3EZ84_CHRPI</name>
<dbReference type="Proteomes" id="UP000694380">
    <property type="component" value="Unplaced"/>
</dbReference>
<proteinExistence type="predicted"/>
<protein>
    <submittedName>
        <fullName evidence="1">Uncharacterized protein</fullName>
    </submittedName>
</protein>
<organism evidence="1 2">
    <name type="scientific">Chrysemys picta bellii</name>
    <name type="common">Western painted turtle</name>
    <name type="synonym">Emys bellii</name>
    <dbReference type="NCBI Taxonomy" id="8478"/>
    <lineage>
        <taxon>Eukaryota</taxon>
        <taxon>Metazoa</taxon>
        <taxon>Chordata</taxon>
        <taxon>Craniata</taxon>
        <taxon>Vertebrata</taxon>
        <taxon>Euteleostomi</taxon>
        <taxon>Archelosauria</taxon>
        <taxon>Testudinata</taxon>
        <taxon>Testudines</taxon>
        <taxon>Cryptodira</taxon>
        <taxon>Durocryptodira</taxon>
        <taxon>Testudinoidea</taxon>
        <taxon>Emydidae</taxon>
        <taxon>Chrysemys</taxon>
    </lineage>
</organism>